<reference evidence="2 3" key="1">
    <citation type="submission" date="2009-06" db="EMBL/GenBank/DDBJ databases">
        <title>Complete sequence of Desulfovibrio salexigens DSM 2638.</title>
        <authorList>
            <consortium name="US DOE Joint Genome Institute"/>
            <person name="Lucas S."/>
            <person name="Copeland A."/>
            <person name="Lapidus A."/>
            <person name="Glavina del Rio T."/>
            <person name="Tice H."/>
            <person name="Bruce D."/>
            <person name="Goodwin L."/>
            <person name="Pitluck S."/>
            <person name="Munk A.C."/>
            <person name="Brettin T."/>
            <person name="Detter J.C."/>
            <person name="Han C."/>
            <person name="Tapia R."/>
            <person name="Larimer F."/>
            <person name="Land M."/>
            <person name="Hauser L."/>
            <person name="Kyrpides N."/>
            <person name="Anderson I."/>
            <person name="Wall J.D."/>
            <person name="Arkin A.P."/>
            <person name="Dehal P."/>
            <person name="Chivian D."/>
            <person name="Giles B."/>
            <person name="Hazen T.C."/>
        </authorList>
    </citation>
    <scope>NUCLEOTIDE SEQUENCE [LARGE SCALE GENOMIC DNA]</scope>
    <source>
        <strain evidence="3">ATCC 14822 / DSM 2638 / NCIMB 8403 / VKM B-1763</strain>
    </source>
</reference>
<evidence type="ECO:0000313" key="3">
    <source>
        <dbReference type="Proteomes" id="UP000002601"/>
    </source>
</evidence>
<evidence type="ECO:0000256" key="1">
    <source>
        <dbReference type="SAM" id="SignalP"/>
    </source>
</evidence>
<feature type="chain" id="PRO_5002961250" description="Lipoprotein" evidence="1">
    <location>
        <begin position="26"/>
        <end position="371"/>
    </location>
</feature>
<dbReference type="EMBL" id="CP001649">
    <property type="protein sequence ID" value="ACS81624.1"/>
    <property type="molecule type" value="Genomic_DNA"/>
</dbReference>
<evidence type="ECO:0000313" key="2">
    <source>
        <dbReference type="EMBL" id="ACS81624.1"/>
    </source>
</evidence>
<protein>
    <recommendedName>
        <fullName evidence="4">Lipoprotein</fullName>
    </recommendedName>
</protein>
<proteinExistence type="predicted"/>
<dbReference type="STRING" id="526222.Desal_3578"/>
<keyword evidence="1" id="KW-0732">Signal</keyword>
<gene>
    <name evidence="2" type="ordered locus">Desal_3578</name>
</gene>
<evidence type="ECO:0008006" key="4">
    <source>
        <dbReference type="Google" id="ProtNLM"/>
    </source>
</evidence>
<name>C6BTE3_MARSD</name>
<feature type="signal peptide" evidence="1">
    <location>
        <begin position="1"/>
        <end position="25"/>
    </location>
</feature>
<keyword evidence="3" id="KW-1185">Reference proteome</keyword>
<dbReference type="AlphaFoldDB" id="C6BTE3"/>
<organism evidence="2 3">
    <name type="scientific">Maridesulfovibrio salexigens (strain ATCC 14822 / DSM 2638 / NCIMB 8403 / VKM B-1763)</name>
    <name type="common">Desulfovibrio salexigens</name>
    <dbReference type="NCBI Taxonomy" id="526222"/>
    <lineage>
        <taxon>Bacteria</taxon>
        <taxon>Pseudomonadati</taxon>
        <taxon>Thermodesulfobacteriota</taxon>
        <taxon>Desulfovibrionia</taxon>
        <taxon>Desulfovibrionales</taxon>
        <taxon>Desulfovibrionaceae</taxon>
        <taxon>Maridesulfovibrio</taxon>
    </lineage>
</organism>
<dbReference type="Proteomes" id="UP000002601">
    <property type="component" value="Chromosome"/>
</dbReference>
<dbReference type="RefSeq" id="WP_015853440.1">
    <property type="nucleotide sequence ID" value="NC_012881.1"/>
</dbReference>
<dbReference type="KEGG" id="dsa:Desal_3578"/>
<accession>C6BTE3</accession>
<sequence>MVKKMLKVMMLILAVCMLPSCIKYIPCPDPLPVDIQKQNRTIDGTLKHIMASYAPEDEQVGNKVEYTYEDAENYRDRVSYGISFKQTWEDLVRLAAKESGVFDKSSTNKLMLEIDIKELYAPEVHDHFLYNTVNHDAHVSAHYTVKDIKSGKVLLSTNYSAIGTCDKYDSRALWQCAANPNIKMALNRAIAKVNNQFISDLLNVNIPESTQEKPAENKVNFWAETSTIVAQYSKSIADAKYGLSNAAQFNRSKALSDFEKMLKLRVINSQLYTSKSDHKHKVYATITDEWHDNGLIFIGTPQTSATVEFKVISTGAKQKDKVIYQKSITKKIDKMIGDRSNYVPDVLHCLDLSLDEFMKDMHELAKKNPGI</sequence>
<dbReference type="HOGENOM" id="CLU_745409_0_0_7"/>